<keyword evidence="4" id="KW-0805">Transcription regulation</keyword>
<evidence type="ECO:0008006" key="11">
    <source>
        <dbReference type="Google" id="ProtNLM"/>
    </source>
</evidence>
<evidence type="ECO:0000256" key="5">
    <source>
        <dbReference type="ARBA" id="ARBA00023054"/>
    </source>
</evidence>
<comment type="subcellular location">
    <subcellularLocation>
        <location evidence="1">Nucleus</location>
    </subcellularLocation>
</comment>
<dbReference type="PRINTS" id="PR02094">
    <property type="entry name" value="HEXIMFAMILY"/>
</dbReference>
<feature type="region of interest" description="Disordered" evidence="8">
    <location>
        <begin position="25"/>
        <end position="87"/>
    </location>
</feature>
<dbReference type="GO" id="GO:0004861">
    <property type="term" value="F:cyclin-dependent protein serine/threonine kinase inhibitor activity"/>
    <property type="evidence" value="ECO:0007669"/>
    <property type="project" value="InterPro"/>
</dbReference>
<evidence type="ECO:0000256" key="6">
    <source>
        <dbReference type="ARBA" id="ARBA00023163"/>
    </source>
</evidence>
<dbReference type="Proteomes" id="UP000007879">
    <property type="component" value="Unassembled WGS sequence"/>
</dbReference>
<evidence type="ECO:0000256" key="8">
    <source>
        <dbReference type="SAM" id="MobiDB-lite"/>
    </source>
</evidence>
<dbReference type="OrthoDB" id="10058500at2759"/>
<evidence type="ECO:0000256" key="4">
    <source>
        <dbReference type="ARBA" id="ARBA00023015"/>
    </source>
</evidence>
<evidence type="ECO:0000256" key="7">
    <source>
        <dbReference type="ARBA" id="ARBA00023242"/>
    </source>
</evidence>
<dbReference type="KEGG" id="aqu:100639186"/>
<dbReference type="EnsemblMetazoa" id="XM_019994560.1">
    <property type="protein sequence ID" value="XP_019850119.1"/>
    <property type="gene ID" value="LOC100639186"/>
</dbReference>
<dbReference type="GO" id="GO:0097322">
    <property type="term" value="F:7SK snRNA binding"/>
    <property type="evidence" value="ECO:0007669"/>
    <property type="project" value="TreeGrafter"/>
</dbReference>
<gene>
    <name evidence="9" type="primary">100639186</name>
</gene>
<comment type="similarity">
    <text evidence="2">Belongs to the HEXIM family.</text>
</comment>
<dbReference type="PANTHER" id="PTHR13469">
    <property type="entry name" value="HEXAMETHYLENE BISACETAMIDE INDUCIBLE 1"/>
    <property type="match status" value="1"/>
</dbReference>
<name>A0A1X7VA66_AMPQE</name>
<dbReference type="GO" id="GO:0005737">
    <property type="term" value="C:cytoplasm"/>
    <property type="evidence" value="ECO:0007669"/>
    <property type="project" value="InterPro"/>
</dbReference>
<proteinExistence type="inferred from homology"/>
<keyword evidence="7" id="KW-0539">Nucleus</keyword>
<dbReference type="AlphaFoldDB" id="A0A1X7VA66"/>
<evidence type="ECO:0000256" key="3">
    <source>
        <dbReference type="ARBA" id="ARBA00022491"/>
    </source>
</evidence>
<dbReference type="GO" id="GO:0005654">
    <property type="term" value="C:nucleoplasm"/>
    <property type="evidence" value="ECO:0007669"/>
    <property type="project" value="TreeGrafter"/>
</dbReference>
<dbReference type="PANTHER" id="PTHR13469:SF8">
    <property type="entry name" value="HEXIM P-TEFB COMPLEX SUBUNIT 1"/>
    <property type="match status" value="1"/>
</dbReference>
<reference evidence="9" key="2">
    <citation type="submission" date="2017-05" db="UniProtKB">
        <authorList>
            <consortium name="EnsemblMetazoa"/>
        </authorList>
    </citation>
    <scope>IDENTIFICATION</scope>
</reference>
<dbReference type="Pfam" id="PF15313">
    <property type="entry name" value="HEXIM"/>
    <property type="match status" value="1"/>
</dbReference>
<dbReference type="EnsemblMetazoa" id="XM_019994561.1">
    <property type="protein sequence ID" value="XP_019850120.1"/>
    <property type="gene ID" value="LOC100639186"/>
</dbReference>
<evidence type="ECO:0000313" key="10">
    <source>
        <dbReference type="Proteomes" id="UP000007879"/>
    </source>
</evidence>
<keyword evidence="10" id="KW-1185">Reference proteome</keyword>
<reference evidence="10" key="1">
    <citation type="journal article" date="2010" name="Nature">
        <title>The Amphimedon queenslandica genome and the evolution of animal complexity.</title>
        <authorList>
            <person name="Srivastava M."/>
            <person name="Simakov O."/>
            <person name="Chapman J."/>
            <person name="Fahey B."/>
            <person name="Gauthier M.E."/>
            <person name="Mitros T."/>
            <person name="Richards G.S."/>
            <person name="Conaco C."/>
            <person name="Dacre M."/>
            <person name="Hellsten U."/>
            <person name="Larroux C."/>
            <person name="Putnam N.H."/>
            <person name="Stanke M."/>
            <person name="Adamska M."/>
            <person name="Darling A."/>
            <person name="Degnan S.M."/>
            <person name="Oakley T.H."/>
            <person name="Plachetzki D.C."/>
            <person name="Zhai Y."/>
            <person name="Adamski M."/>
            <person name="Calcino A."/>
            <person name="Cummins S.F."/>
            <person name="Goodstein D.M."/>
            <person name="Harris C."/>
            <person name="Jackson D.J."/>
            <person name="Leys S.P."/>
            <person name="Shu S."/>
            <person name="Woodcroft B.J."/>
            <person name="Vervoort M."/>
            <person name="Kosik K.S."/>
            <person name="Manning G."/>
            <person name="Degnan B.M."/>
            <person name="Rokhsar D.S."/>
        </authorList>
    </citation>
    <scope>NUCLEOTIDE SEQUENCE [LARGE SCALE GENOMIC DNA]</scope>
</reference>
<protein>
    <recommendedName>
        <fullName evidence="11">Protein HEXIM1</fullName>
    </recommendedName>
</protein>
<keyword evidence="5" id="KW-0175">Coiled coil</keyword>
<evidence type="ECO:0000313" key="9">
    <source>
        <dbReference type="EnsemblMetazoa" id="Aqu2.1.36412_001"/>
    </source>
</evidence>
<evidence type="ECO:0000256" key="1">
    <source>
        <dbReference type="ARBA" id="ARBA00004123"/>
    </source>
</evidence>
<evidence type="ECO:0000256" key="2">
    <source>
        <dbReference type="ARBA" id="ARBA00008409"/>
    </source>
</evidence>
<keyword evidence="6" id="KW-0804">Transcription</keyword>
<dbReference type="Gene3D" id="6.10.250.2910">
    <property type="match status" value="1"/>
</dbReference>
<organism evidence="9">
    <name type="scientific">Amphimedon queenslandica</name>
    <name type="common">Sponge</name>
    <dbReference type="NCBI Taxonomy" id="400682"/>
    <lineage>
        <taxon>Eukaryota</taxon>
        <taxon>Metazoa</taxon>
        <taxon>Porifera</taxon>
        <taxon>Demospongiae</taxon>
        <taxon>Heteroscleromorpha</taxon>
        <taxon>Haplosclerida</taxon>
        <taxon>Niphatidae</taxon>
        <taxon>Amphimedon</taxon>
    </lineage>
</organism>
<accession>A0A1X7VA66</accession>
<dbReference type="EnsemblMetazoa" id="Aqu2.1.36412_001">
    <property type="protein sequence ID" value="Aqu2.1.36412_001"/>
    <property type="gene ID" value="Aqu2.1.36412"/>
</dbReference>
<dbReference type="STRING" id="400682.A0A1X7VA66"/>
<dbReference type="InterPro" id="IPR024872">
    <property type="entry name" value="HEXIM"/>
</dbReference>
<feature type="compositionally biased region" description="Basic residues" evidence="8">
    <location>
        <begin position="61"/>
        <end position="71"/>
    </location>
</feature>
<dbReference type="eggNOG" id="ENOG502QQP8">
    <property type="taxonomic scope" value="Eukaryota"/>
</dbReference>
<dbReference type="GO" id="GO:0000122">
    <property type="term" value="P:negative regulation of transcription by RNA polymerase II"/>
    <property type="evidence" value="ECO:0007669"/>
    <property type="project" value="InterPro"/>
</dbReference>
<dbReference type="InParanoid" id="A0A1X7VA66"/>
<keyword evidence="3" id="KW-0678">Repressor</keyword>
<sequence>MLIVRPFPLSTSSSYCEPERTLMERAKSCSMSDEEDGRIQGPEQVAREKEEGPPLKPSTNNKKHRRGKKRSGGPGGRPKWKPYSKMSLEERKQVDEWEEKHVAIREAEINARSKRPVAPFNSTQFLIDDRCEDQYRRPSRTLSFDSSSGDDVHYDLSDEDQEAFLEADFNQVYLQLKLNRLEGMSKQDLISQCCNLEDKVSVIEQEKMELLSQLHQLKKANGMVTESHENNNTTTNDITTTSH</sequence>